<gene>
    <name evidence="2" type="ORF">F1189_19125</name>
</gene>
<feature type="domain" description="DUF218" evidence="1">
    <location>
        <begin position="4"/>
        <end position="148"/>
    </location>
</feature>
<dbReference type="InterPro" id="IPR003848">
    <property type="entry name" value="DUF218"/>
</dbReference>
<dbReference type="EMBL" id="VWPK01000032">
    <property type="protein sequence ID" value="KAA5610466.1"/>
    <property type="molecule type" value="Genomic_DNA"/>
</dbReference>
<name>A0A5M6IQB5_9PROT</name>
<accession>A0A5M6IQB5</accession>
<dbReference type="GO" id="GO:0043164">
    <property type="term" value="P:Gram-negative-bacterium-type cell wall biogenesis"/>
    <property type="evidence" value="ECO:0007669"/>
    <property type="project" value="TreeGrafter"/>
</dbReference>
<dbReference type="Proteomes" id="UP000325255">
    <property type="component" value="Unassembled WGS sequence"/>
</dbReference>
<dbReference type="GO" id="GO:0005886">
    <property type="term" value="C:plasma membrane"/>
    <property type="evidence" value="ECO:0007669"/>
    <property type="project" value="TreeGrafter"/>
</dbReference>
<evidence type="ECO:0000259" key="1">
    <source>
        <dbReference type="Pfam" id="PF02698"/>
    </source>
</evidence>
<dbReference type="InterPro" id="IPR051599">
    <property type="entry name" value="Cell_Envelope_Assoc"/>
</dbReference>
<dbReference type="PANTHER" id="PTHR30336">
    <property type="entry name" value="INNER MEMBRANE PROTEIN, PROBABLE PERMEASE"/>
    <property type="match status" value="1"/>
</dbReference>
<organism evidence="2 3">
    <name type="scientific">Rhodovastum atsumiense</name>
    <dbReference type="NCBI Taxonomy" id="504468"/>
    <lineage>
        <taxon>Bacteria</taxon>
        <taxon>Pseudomonadati</taxon>
        <taxon>Pseudomonadota</taxon>
        <taxon>Alphaproteobacteria</taxon>
        <taxon>Acetobacterales</taxon>
        <taxon>Acetobacteraceae</taxon>
        <taxon>Rhodovastum</taxon>
    </lineage>
</organism>
<dbReference type="OrthoDB" id="7269512at2"/>
<dbReference type="RefSeq" id="WP_150042472.1">
    <property type="nucleotide sequence ID" value="NZ_OW485601.1"/>
</dbReference>
<comment type="caution">
    <text evidence="2">The sequence shown here is derived from an EMBL/GenBank/DDBJ whole genome shotgun (WGS) entry which is preliminary data.</text>
</comment>
<proteinExistence type="predicted"/>
<dbReference type="GO" id="GO:0000270">
    <property type="term" value="P:peptidoglycan metabolic process"/>
    <property type="evidence" value="ECO:0007669"/>
    <property type="project" value="TreeGrafter"/>
</dbReference>
<evidence type="ECO:0000313" key="3">
    <source>
        <dbReference type="Proteomes" id="UP000325255"/>
    </source>
</evidence>
<dbReference type="CDD" id="cd06259">
    <property type="entry name" value="YdcF-like"/>
    <property type="match status" value="1"/>
</dbReference>
<dbReference type="InterPro" id="IPR014729">
    <property type="entry name" value="Rossmann-like_a/b/a_fold"/>
</dbReference>
<dbReference type="Pfam" id="PF02698">
    <property type="entry name" value="DUF218"/>
    <property type="match status" value="1"/>
</dbReference>
<dbReference type="PANTHER" id="PTHR30336:SF4">
    <property type="entry name" value="ENVELOPE BIOGENESIS FACTOR ELYC"/>
    <property type="match status" value="1"/>
</dbReference>
<dbReference type="AlphaFoldDB" id="A0A5M6IQB5"/>
<protein>
    <submittedName>
        <fullName evidence="2">YdcF family protein</fullName>
    </submittedName>
</protein>
<evidence type="ECO:0000313" key="2">
    <source>
        <dbReference type="EMBL" id="KAA5610466.1"/>
    </source>
</evidence>
<sequence length="168" mass="18327">MQPAIVIFGAAVRPGGRPSRALLRRVAAAVAFGRAHPRALYVPTGGLGRHPPAEADVMAGLLRDAGVEPARILAERTGTDTLSSVRAVRRLLRDHGHAGPVFAATSAYHLPRCVLLLRLAGLPAHGCPPPPWPAATRFRTRWYWRLRELPALPWDAALVLWLRASRRL</sequence>
<keyword evidence="3" id="KW-1185">Reference proteome</keyword>
<reference evidence="2 3" key="1">
    <citation type="submission" date="2019-09" db="EMBL/GenBank/DDBJ databases">
        <title>Genome sequence of Rhodovastum atsumiense, a diverse member of the Acetobacteraceae family of non-sulfur purple photosynthetic bacteria.</title>
        <authorList>
            <person name="Meyer T."/>
            <person name="Kyndt J."/>
        </authorList>
    </citation>
    <scope>NUCLEOTIDE SEQUENCE [LARGE SCALE GENOMIC DNA]</scope>
    <source>
        <strain evidence="2 3">DSM 21279</strain>
    </source>
</reference>
<dbReference type="Gene3D" id="3.40.50.620">
    <property type="entry name" value="HUPs"/>
    <property type="match status" value="1"/>
</dbReference>